<feature type="region of interest" description="Disordered" evidence="1">
    <location>
        <begin position="286"/>
        <end position="323"/>
    </location>
</feature>
<gene>
    <name evidence="2" type="ORF">PSANT_01652</name>
</gene>
<dbReference type="RefSeq" id="XP_014658034.1">
    <property type="nucleotide sequence ID" value="XM_014802548.1"/>
</dbReference>
<dbReference type="OrthoDB" id="2555752at2759"/>
<feature type="compositionally biased region" description="Low complexity" evidence="1">
    <location>
        <begin position="300"/>
        <end position="318"/>
    </location>
</feature>
<evidence type="ECO:0000313" key="2">
    <source>
        <dbReference type="EMBL" id="SPO43967.1"/>
    </source>
</evidence>
<protein>
    <submittedName>
        <fullName evidence="2">Uncharacterized protein</fullName>
    </submittedName>
</protein>
<organism evidence="2 3">
    <name type="scientific">Pseudozyma antarctica</name>
    <name type="common">Yeast</name>
    <name type="synonym">Candida antarctica</name>
    <dbReference type="NCBI Taxonomy" id="84753"/>
    <lineage>
        <taxon>Eukaryota</taxon>
        <taxon>Fungi</taxon>
        <taxon>Dikarya</taxon>
        <taxon>Basidiomycota</taxon>
        <taxon>Ustilaginomycotina</taxon>
        <taxon>Ustilaginomycetes</taxon>
        <taxon>Ustilaginales</taxon>
        <taxon>Ustilaginaceae</taxon>
        <taxon>Moesziomyces</taxon>
    </lineage>
</organism>
<reference evidence="2" key="1">
    <citation type="submission" date="2018-03" db="EMBL/GenBank/DDBJ databases">
        <authorList>
            <person name="Guldener U."/>
        </authorList>
    </citation>
    <scope>NUCLEOTIDE SEQUENCE [LARGE SCALE GENOMIC DNA]</scope>
    <source>
        <strain evidence="2">ATCC34888</strain>
    </source>
</reference>
<dbReference type="EMBL" id="OOIQ01000003">
    <property type="protein sequence ID" value="SPO43967.1"/>
    <property type="molecule type" value="Genomic_DNA"/>
</dbReference>
<evidence type="ECO:0000313" key="3">
    <source>
        <dbReference type="Proteomes" id="UP000325008"/>
    </source>
</evidence>
<keyword evidence="3" id="KW-1185">Reference proteome</keyword>
<accession>A0A5C3FK02</accession>
<sequence length="425" mass="46251">MADDNSKTSENVASTNISRFRGTHDINNSKDSLPVLPWSEVLLALKCGDTFVSANVVRFMLPVIKKEEKALAREHLAQQFRETFPGKPFHIRFPEGNQGDERYTEVEVRKDIIHSKEIVSTAATKRWSVLRKPLGPPALIGANIPDDHYVIKVSNIPARQYLLFLRSLKAVLAQSLSRGSDVAIEVVDVFFVEEFLVLAKFWTFSHSVAVVVRLPVNSNGPALAHDWPGYICWDSVDLLTPEYMNRYNYYEICKHTAQELDGPNARHETSACPKRGVESARVSTVIASPRHGSPSSGAIGSVDQSGGSVSSSGAGRVGQEVGSSTAGKATMNWSINWDLAPWRSLFLMRGNMNLAEFGARYLAGQGEVDLGLGHGRVAGAATNVYARVSSLAESPTGAKGGIDLLKAGIGSVGMTEETTTHVKDW</sequence>
<comment type="caution">
    <text evidence="2">The sequence shown here is derived from an EMBL/GenBank/DDBJ whole genome shotgun (WGS) entry which is preliminary data.</text>
</comment>
<dbReference type="Proteomes" id="UP000325008">
    <property type="component" value="Unassembled WGS sequence"/>
</dbReference>
<dbReference type="AlphaFoldDB" id="A0A5C3FK02"/>
<name>A0A5C3FK02_PSEA2</name>
<evidence type="ECO:0000256" key="1">
    <source>
        <dbReference type="SAM" id="MobiDB-lite"/>
    </source>
</evidence>
<proteinExistence type="predicted"/>